<name>A0A1J0WMZ4_9RHOB</name>
<dbReference type="InterPro" id="IPR011032">
    <property type="entry name" value="GroES-like_sf"/>
</dbReference>
<keyword evidence="1" id="KW-0560">Oxidoreductase</keyword>
<dbReference type="KEGG" id="suam:BOO69_19415"/>
<evidence type="ECO:0000256" key="1">
    <source>
        <dbReference type="ARBA" id="ARBA00023002"/>
    </source>
</evidence>
<geneLocation type="plasmid" evidence="3 4">
    <name>unnamed1</name>
</geneLocation>
<sequence length="313" mass="32546">MQTDAVILHGPRHLGLQRVALRTPAPTDIVIEISHSGISTGTEKLLWSGDMPPFPGMGYPLVPGYEAAGEVVEAPVASGYRPGDRVFVPGANCFDGAFGLFGGAAGLLISDPDRVTRIDAGHGAEGALLALAATARHAMAGPGKAVPDLIVGHGVLGRLLARLTVAAGAPAPTVWETDPTRRGGTMGYEVLDPEADPRRDYASIYDASGNAAILGDLIGRLTKGGEIVLAGFYAAPIQFAFPPAFLREARFRVAAEWTRDDLAATRALVESGTLSLGGLITHRAAAADAAASYEKAFSDTGCLKMILDWKGHA</sequence>
<evidence type="ECO:0000313" key="3">
    <source>
        <dbReference type="EMBL" id="APE45724.1"/>
    </source>
</evidence>
<dbReference type="PANTHER" id="PTHR43189">
    <property type="entry name" value="ZINC-TYPE ALCOHOL DEHYDROGENASE-LIKE PROTEIN C1198.01-RELATED"/>
    <property type="match status" value="1"/>
</dbReference>
<accession>A0A1J0WMZ4</accession>
<reference evidence="3 4" key="1">
    <citation type="submission" date="2016-11" db="EMBL/GenBank/DDBJ databases">
        <title>Complete genome sequence of Sulfitobacter sp. AM1-D1, a toxic bacteria associated with marine dinoflagellate Alexandrium minutum in East China Sea.</title>
        <authorList>
            <person name="Yang Q."/>
            <person name="Zhang X."/>
            <person name="Tian X."/>
        </authorList>
    </citation>
    <scope>NUCLEOTIDE SEQUENCE [LARGE SCALE GENOMIC DNA]</scope>
    <source>
        <strain evidence="3 4">AM1-D1</strain>
        <plasmid evidence="3 4">unnamed1</plasmid>
    </source>
</reference>
<dbReference type="Gene3D" id="3.90.180.10">
    <property type="entry name" value="Medium-chain alcohol dehydrogenases, catalytic domain"/>
    <property type="match status" value="2"/>
</dbReference>
<dbReference type="Pfam" id="PF08240">
    <property type="entry name" value="ADH_N"/>
    <property type="match status" value="1"/>
</dbReference>
<dbReference type="InterPro" id="IPR005903">
    <property type="entry name" value="BchC"/>
</dbReference>
<dbReference type="PANTHER" id="PTHR43189:SF1">
    <property type="entry name" value="ZINC-TYPE ALCOHOL DEHYDROGENASE-LIKE PROTEIN C1198.01"/>
    <property type="match status" value="1"/>
</dbReference>
<keyword evidence="4" id="KW-1185">Reference proteome</keyword>
<dbReference type="Proteomes" id="UP000181897">
    <property type="component" value="Plasmid unnamed1"/>
</dbReference>
<organism evidence="3 4">
    <name type="scientific">Sulfitobacter alexandrii</name>
    <dbReference type="NCBI Taxonomy" id="1917485"/>
    <lineage>
        <taxon>Bacteria</taxon>
        <taxon>Pseudomonadati</taxon>
        <taxon>Pseudomonadota</taxon>
        <taxon>Alphaproteobacteria</taxon>
        <taxon>Rhodobacterales</taxon>
        <taxon>Roseobacteraceae</taxon>
        <taxon>Sulfitobacter</taxon>
    </lineage>
</organism>
<dbReference type="EMBL" id="CP018077">
    <property type="protein sequence ID" value="APE45724.1"/>
    <property type="molecule type" value="Genomic_DNA"/>
</dbReference>
<dbReference type="SUPFAM" id="SSF50129">
    <property type="entry name" value="GroES-like"/>
    <property type="match status" value="1"/>
</dbReference>
<dbReference type="AlphaFoldDB" id="A0A1J0WMZ4"/>
<gene>
    <name evidence="3" type="ORF">BOO69_19415</name>
</gene>
<dbReference type="RefSeq" id="WP_071974064.1">
    <property type="nucleotide sequence ID" value="NZ_CP018077.1"/>
</dbReference>
<evidence type="ECO:0000259" key="2">
    <source>
        <dbReference type="Pfam" id="PF08240"/>
    </source>
</evidence>
<dbReference type="NCBIfam" id="TIGR01202">
    <property type="entry name" value="bchC"/>
    <property type="match status" value="1"/>
</dbReference>
<dbReference type="InterPro" id="IPR036291">
    <property type="entry name" value="NAD(P)-bd_dom_sf"/>
</dbReference>
<dbReference type="Gene3D" id="3.40.50.720">
    <property type="entry name" value="NAD(P)-binding Rossmann-like Domain"/>
    <property type="match status" value="1"/>
</dbReference>
<dbReference type="SUPFAM" id="SSF51735">
    <property type="entry name" value="NAD(P)-binding Rossmann-fold domains"/>
    <property type="match status" value="1"/>
</dbReference>
<dbReference type="GO" id="GO:0036354">
    <property type="term" value="F:bacteriochlorophyllide-a dehydrogenase activity"/>
    <property type="evidence" value="ECO:0007669"/>
    <property type="project" value="InterPro"/>
</dbReference>
<protein>
    <submittedName>
        <fullName evidence="3">Chlorophyll synthesis pathway protein BchC</fullName>
    </submittedName>
</protein>
<feature type="domain" description="Alcohol dehydrogenase-like N-terminal" evidence="2">
    <location>
        <begin position="26"/>
        <end position="104"/>
    </location>
</feature>
<keyword evidence="3" id="KW-0614">Plasmid</keyword>
<dbReference type="OrthoDB" id="9806940at2"/>
<evidence type="ECO:0000313" key="4">
    <source>
        <dbReference type="Proteomes" id="UP000181897"/>
    </source>
</evidence>
<dbReference type="InterPro" id="IPR013154">
    <property type="entry name" value="ADH-like_N"/>
</dbReference>
<proteinExistence type="predicted"/>